<evidence type="ECO:0000313" key="1">
    <source>
        <dbReference type="EMBL" id="MBS2099806.1"/>
    </source>
</evidence>
<protein>
    <submittedName>
        <fullName evidence="1">Uncharacterized protein</fullName>
    </submittedName>
</protein>
<dbReference type="EMBL" id="JAGUCO010000015">
    <property type="protein sequence ID" value="MBS2099806.1"/>
    <property type="molecule type" value="Genomic_DNA"/>
</dbReference>
<accession>A0ABS5JZQ0</accession>
<sequence length="85" mass="9385">MDGLYVEKAEVESAQEDITAATALGKQGVDLLEKVLPGWAYQSEFGNKTTYGELLNAIMESVSDMETQARTRITKRKASKAEEEN</sequence>
<organism evidence="1 2">
    <name type="scientific">Carboxylicivirga linearis</name>
    <dbReference type="NCBI Taxonomy" id="1628157"/>
    <lineage>
        <taxon>Bacteria</taxon>
        <taxon>Pseudomonadati</taxon>
        <taxon>Bacteroidota</taxon>
        <taxon>Bacteroidia</taxon>
        <taxon>Marinilabiliales</taxon>
        <taxon>Marinilabiliaceae</taxon>
        <taxon>Carboxylicivirga</taxon>
    </lineage>
</organism>
<name>A0ABS5JZQ0_9BACT</name>
<keyword evidence="2" id="KW-1185">Reference proteome</keyword>
<proteinExistence type="predicted"/>
<evidence type="ECO:0000313" key="2">
    <source>
        <dbReference type="Proteomes" id="UP000708576"/>
    </source>
</evidence>
<reference evidence="1 2" key="1">
    <citation type="journal article" date="2015" name="Int. J. Syst. Evol. Microbiol.">
        <title>Carboxylicivirga linearis sp. nov., isolated from a sea cucumber culture pond.</title>
        <authorList>
            <person name="Wang F.Q."/>
            <person name="Zhou Y.X."/>
            <person name="Lin X.Z."/>
            <person name="Chen G.J."/>
            <person name="Du Z.J."/>
        </authorList>
    </citation>
    <scope>NUCLEOTIDE SEQUENCE [LARGE SCALE GENOMIC DNA]</scope>
    <source>
        <strain evidence="1 2">FB218</strain>
    </source>
</reference>
<comment type="caution">
    <text evidence="1">The sequence shown here is derived from an EMBL/GenBank/DDBJ whole genome shotgun (WGS) entry which is preliminary data.</text>
</comment>
<gene>
    <name evidence="1" type="ORF">KEM10_16065</name>
</gene>
<dbReference type="Proteomes" id="UP000708576">
    <property type="component" value="Unassembled WGS sequence"/>
</dbReference>